<gene>
    <name evidence="2" type="ORF">AVEN_88966_1</name>
</gene>
<dbReference type="Proteomes" id="UP000499080">
    <property type="component" value="Unassembled WGS sequence"/>
</dbReference>
<evidence type="ECO:0000256" key="1">
    <source>
        <dbReference type="SAM" id="Phobius"/>
    </source>
</evidence>
<feature type="transmembrane region" description="Helical" evidence="1">
    <location>
        <begin position="6"/>
        <end position="30"/>
    </location>
</feature>
<comment type="caution">
    <text evidence="2">The sequence shown here is derived from an EMBL/GenBank/DDBJ whole genome shotgun (WGS) entry which is preliminary data.</text>
</comment>
<dbReference type="Pfam" id="PF15879">
    <property type="entry name" value="MWFE"/>
    <property type="match status" value="1"/>
</dbReference>
<accession>A0A4Y2DIW2</accession>
<name>A0A4Y2DIW2_ARAVE</name>
<keyword evidence="3" id="KW-1185">Reference proteome</keyword>
<organism evidence="2 3">
    <name type="scientific">Araneus ventricosus</name>
    <name type="common">Orbweaver spider</name>
    <name type="synonym">Epeira ventricosa</name>
    <dbReference type="NCBI Taxonomy" id="182803"/>
    <lineage>
        <taxon>Eukaryota</taxon>
        <taxon>Metazoa</taxon>
        <taxon>Ecdysozoa</taxon>
        <taxon>Arthropoda</taxon>
        <taxon>Chelicerata</taxon>
        <taxon>Arachnida</taxon>
        <taxon>Araneae</taxon>
        <taxon>Araneomorphae</taxon>
        <taxon>Entelegynae</taxon>
        <taxon>Araneoidea</taxon>
        <taxon>Araneidae</taxon>
        <taxon>Araneus</taxon>
    </lineage>
</organism>
<keyword evidence="1" id="KW-0812">Transmembrane</keyword>
<dbReference type="OrthoDB" id="1920692at2759"/>
<dbReference type="EMBL" id="BGPR01000377">
    <property type="protein sequence ID" value="GBM16631.1"/>
    <property type="molecule type" value="Genomic_DNA"/>
</dbReference>
<keyword evidence="1" id="KW-1133">Transmembrane helix</keyword>
<keyword evidence="1" id="KW-0472">Membrane</keyword>
<reference evidence="2 3" key="1">
    <citation type="journal article" date="2019" name="Sci. Rep.">
        <title>Orb-weaving spider Araneus ventricosus genome elucidates the spidroin gene catalogue.</title>
        <authorList>
            <person name="Kono N."/>
            <person name="Nakamura H."/>
            <person name="Ohtoshi R."/>
            <person name="Moran D.A.P."/>
            <person name="Shinohara A."/>
            <person name="Yoshida Y."/>
            <person name="Fujiwara M."/>
            <person name="Mori M."/>
            <person name="Tomita M."/>
            <person name="Arakawa K."/>
        </authorList>
    </citation>
    <scope>NUCLEOTIDE SEQUENCE [LARGE SCALE GENOMIC DNA]</scope>
</reference>
<evidence type="ECO:0000313" key="3">
    <source>
        <dbReference type="Proteomes" id="UP000499080"/>
    </source>
</evidence>
<protein>
    <submittedName>
        <fullName evidence="2">Uncharacterized protein</fullName>
    </submittedName>
</protein>
<dbReference type="InterPro" id="IPR017384">
    <property type="entry name" value="NADH_Ub_cplx-1_asu_su-1"/>
</dbReference>
<proteinExistence type="predicted"/>
<dbReference type="AlphaFoldDB" id="A0A4Y2DIW2"/>
<evidence type="ECO:0000313" key="2">
    <source>
        <dbReference type="EMBL" id="GBM16631.1"/>
    </source>
</evidence>
<sequence>MWYEILPTLAIFGTFLAIPCYAPWFVNMAVRGKPVHRTAMDPEDRKLIMRDERLTGHMYKMRGLESIPDPK</sequence>